<evidence type="ECO:0000259" key="3">
    <source>
        <dbReference type="PROSITE" id="PS51708"/>
    </source>
</evidence>
<organism evidence="4 5">
    <name type="scientific">Lysobacter enzymogenes</name>
    <dbReference type="NCBI Taxonomy" id="69"/>
    <lineage>
        <taxon>Bacteria</taxon>
        <taxon>Pseudomonadati</taxon>
        <taxon>Pseudomonadota</taxon>
        <taxon>Gammaproteobacteria</taxon>
        <taxon>Lysobacterales</taxon>
        <taxon>Lysobacteraceae</taxon>
        <taxon>Lysobacter</taxon>
    </lineage>
</organism>
<dbReference type="PANTHER" id="PTHR39339:SF1">
    <property type="entry name" value="CHAD DOMAIN-CONTAINING PROTEIN"/>
    <property type="match status" value="1"/>
</dbReference>
<accession>A0A3N2RN61</accession>
<feature type="compositionally biased region" description="Basic and acidic residues" evidence="2">
    <location>
        <begin position="69"/>
        <end position="78"/>
    </location>
</feature>
<evidence type="ECO:0000256" key="1">
    <source>
        <dbReference type="SAM" id="Coils"/>
    </source>
</evidence>
<feature type="compositionally biased region" description="Basic and acidic residues" evidence="2">
    <location>
        <begin position="98"/>
        <end position="112"/>
    </location>
</feature>
<dbReference type="SMART" id="SM00880">
    <property type="entry name" value="CHAD"/>
    <property type="match status" value="1"/>
</dbReference>
<dbReference type="PANTHER" id="PTHR39339">
    <property type="entry name" value="SLR1444 PROTEIN"/>
    <property type="match status" value="1"/>
</dbReference>
<comment type="caution">
    <text evidence="4">The sequence shown here is derived from an EMBL/GenBank/DDBJ whole genome shotgun (WGS) entry which is preliminary data.</text>
</comment>
<feature type="compositionally biased region" description="Low complexity" evidence="2">
    <location>
        <begin position="33"/>
        <end position="47"/>
    </location>
</feature>
<evidence type="ECO:0000313" key="4">
    <source>
        <dbReference type="EMBL" id="ROU08890.1"/>
    </source>
</evidence>
<dbReference type="Gene3D" id="1.40.20.10">
    <property type="entry name" value="CHAD domain"/>
    <property type="match status" value="1"/>
</dbReference>
<dbReference type="AlphaFoldDB" id="A0A3N2RN61"/>
<sequence>MVPAYYPVRAGARSAGAKRLRTHAKRESAMTQAEVEAVAEGVESAMPPAAPRARRRALRGAAAEAAEAEPAKAEDAAARRAGSRTPAESGHGATPRAPDPRPDPVSRTDAAKAARPPGQRLRAHATREIDQAIDALGWGGNRIHAGVHLARKNLRRARAALALGAGGLGPGAALVDRELRDLNRDLSQLRDAHALVETLDRLLRGELAPDARTLLARARRAAAAARAAAARRAREDDPGLGRRRALLQVLRAALRAMPWAQLQPGHWRAAVAASLQRVARAGERARASGGDEDWHDWRRRARRLSQQQRALKSAGLGADAPRFDKHQIERLGEAQDLNLLLDHCGKRSPFAKAERGALKAFARGELAGARERIQAEGEGRSPE</sequence>
<dbReference type="InterPro" id="IPR007899">
    <property type="entry name" value="CHAD_dom"/>
</dbReference>
<feature type="coiled-coil region" evidence="1">
    <location>
        <begin position="172"/>
        <end position="199"/>
    </location>
</feature>
<reference evidence="4 5" key="1">
    <citation type="submission" date="2018-10" db="EMBL/GenBank/DDBJ databases">
        <title>The genome of Lysobacter enzymogenes OH11.</title>
        <authorList>
            <person name="Liu F."/>
            <person name="Zhao Y."/>
            <person name="Qian G."/>
            <person name="Chen Y."/>
            <person name="Xu H."/>
        </authorList>
    </citation>
    <scope>NUCLEOTIDE SEQUENCE [LARGE SCALE GENOMIC DNA]</scope>
    <source>
        <strain evidence="4 5">OH11</strain>
    </source>
</reference>
<protein>
    <submittedName>
        <fullName evidence="4">CHAD domain-containing protein</fullName>
    </submittedName>
</protein>
<dbReference type="Pfam" id="PF05235">
    <property type="entry name" value="CHAD"/>
    <property type="match status" value="1"/>
</dbReference>
<dbReference type="PROSITE" id="PS51708">
    <property type="entry name" value="CHAD"/>
    <property type="match status" value="1"/>
</dbReference>
<name>A0A3N2RN61_LYSEN</name>
<dbReference type="Proteomes" id="UP000275910">
    <property type="component" value="Unassembled WGS sequence"/>
</dbReference>
<feature type="region of interest" description="Disordered" evidence="2">
    <location>
        <begin position="12"/>
        <end position="125"/>
    </location>
</feature>
<proteinExistence type="predicted"/>
<gene>
    <name evidence="4" type="ORF">D9T17_02035</name>
</gene>
<keyword evidence="1" id="KW-0175">Coiled coil</keyword>
<dbReference type="EMBL" id="RCTY01000006">
    <property type="protein sequence ID" value="ROU08890.1"/>
    <property type="molecule type" value="Genomic_DNA"/>
</dbReference>
<evidence type="ECO:0000256" key="2">
    <source>
        <dbReference type="SAM" id="MobiDB-lite"/>
    </source>
</evidence>
<feature type="domain" description="CHAD" evidence="3">
    <location>
        <begin position="114"/>
        <end position="383"/>
    </location>
</feature>
<evidence type="ECO:0000313" key="5">
    <source>
        <dbReference type="Proteomes" id="UP000275910"/>
    </source>
</evidence>
<dbReference type="InterPro" id="IPR038186">
    <property type="entry name" value="CHAD_dom_sf"/>
</dbReference>